<dbReference type="FunFam" id="1.20.5.210:FF:000001">
    <property type="entry name" value="Cytochrome b-c1 complex subunit 8"/>
    <property type="match status" value="1"/>
</dbReference>
<keyword evidence="4 11" id="KW-0679">Respiratory chain</keyword>
<dbReference type="InterPro" id="IPR004205">
    <property type="entry name" value="Cyt_bc1_su8"/>
</dbReference>
<feature type="transmembrane region" description="Helical" evidence="11">
    <location>
        <begin position="64"/>
        <end position="81"/>
    </location>
</feature>
<organism evidence="12 13">
    <name type="scientific">Dichomitus squalens</name>
    <dbReference type="NCBI Taxonomy" id="114155"/>
    <lineage>
        <taxon>Eukaryota</taxon>
        <taxon>Fungi</taxon>
        <taxon>Dikarya</taxon>
        <taxon>Basidiomycota</taxon>
        <taxon>Agaricomycotina</taxon>
        <taxon>Agaricomycetes</taxon>
        <taxon>Polyporales</taxon>
        <taxon>Polyporaceae</taxon>
        <taxon>Dichomitus</taxon>
    </lineage>
</organism>
<dbReference type="Gene3D" id="1.20.5.210">
    <property type="entry name" value="Cytochrome b-c1 complex subunit 8"/>
    <property type="match status" value="1"/>
</dbReference>
<evidence type="ECO:0000256" key="5">
    <source>
        <dbReference type="ARBA" id="ARBA00022692"/>
    </source>
</evidence>
<keyword evidence="8 11" id="KW-1133">Transmembrane helix</keyword>
<comment type="function">
    <text evidence="11">Component of the ubiquinol-cytochrome c oxidoreductase, a multisubunit transmembrane complex that is part of the mitochondrial electron transport chain which drives oxidative phosphorylation. The complex plays an important role in the uptake of multiple carbon sources present in different host niches.</text>
</comment>
<keyword evidence="7 11" id="KW-0249">Electron transport</keyword>
<dbReference type="Pfam" id="PF02939">
    <property type="entry name" value="UcrQ"/>
    <property type="match status" value="1"/>
</dbReference>
<evidence type="ECO:0000313" key="12">
    <source>
        <dbReference type="EMBL" id="TBU59834.1"/>
    </source>
</evidence>
<dbReference type="AlphaFoldDB" id="A0A4Q9PZR7"/>
<dbReference type="PANTHER" id="PTHR12119:SF2">
    <property type="entry name" value="CYTOCHROME B-C1 COMPLEX SUBUNIT 8"/>
    <property type="match status" value="1"/>
</dbReference>
<evidence type="ECO:0000256" key="8">
    <source>
        <dbReference type="ARBA" id="ARBA00022989"/>
    </source>
</evidence>
<evidence type="ECO:0000313" key="13">
    <source>
        <dbReference type="Proteomes" id="UP000292082"/>
    </source>
</evidence>
<keyword evidence="13" id="KW-1185">Reference proteome</keyword>
<dbReference type="SUPFAM" id="SSF81508">
    <property type="entry name" value="Ubiquinone-binding protein QP-C of cytochrome bc1 complex (Ubiquinol-cytochrome c reductase)"/>
    <property type="match status" value="1"/>
</dbReference>
<dbReference type="GO" id="GO:0045275">
    <property type="term" value="C:respiratory chain complex III"/>
    <property type="evidence" value="ECO:0007669"/>
    <property type="project" value="UniProtKB-UniRule"/>
</dbReference>
<evidence type="ECO:0000256" key="7">
    <source>
        <dbReference type="ARBA" id="ARBA00022982"/>
    </source>
</evidence>
<name>A0A4Q9PZR7_9APHY</name>
<evidence type="ECO:0000256" key="1">
    <source>
        <dbReference type="ARBA" id="ARBA00004434"/>
    </source>
</evidence>
<dbReference type="PANTHER" id="PTHR12119">
    <property type="entry name" value="UBIQUINOL-CYTOCHROME C REDUCTASE COMPLEX UBIQUINONE-BINDING PROTEIN QP-C"/>
    <property type="match status" value="1"/>
</dbReference>
<evidence type="ECO:0000256" key="4">
    <source>
        <dbReference type="ARBA" id="ARBA00022660"/>
    </source>
</evidence>
<evidence type="ECO:0000256" key="9">
    <source>
        <dbReference type="ARBA" id="ARBA00023128"/>
    </source>
</evidence>
<protein>
    <recommendedName>
        <fullName evidence="11">Cytochrome b-c1 complex subunit 8</fullName>
    </recommendedName>
    <alternativeName>
        <fullName evidence="11">Complex III subunit 8</fullName>
    </alternativeName>
</protein>
<keyword evidence="3 11" id="KW-0813">Transport</keyword>
<dbReference type="EMBL" id="ML145110">
    <property type="protein sequence ID" value="TBU59834.1"/>
    <property type="molecule type" value="Genomic_DNA"/>
</dbReference>
<reference evidence="12 13" key="1">
    <citation type="submission" date="2019-01" db="EMBL/GenBank/DDBJ databases">
        <title>Draft genome sequences of three monokaryotic isolates of the white-rot basidiomycete fungus Dichomitus squalens.</title>
        <authorList>
            <consortium name="DOE Joint Genome Institute"/>
            <person name="Lopez S.C."/>
            <person name="Andreopoulos B."/>
            <person name="Pangilinan J."/>
            <person name="Lipzen A."/>
            <person name="Riley R."/>
            <person name="Ahrendt S."/>
            <person name="Ng V."/>
            <person name="Barry K."/>
            <person name="Daum C."/>
            <person name="Grigoriev I.V."/>
            <person name="Hilden K.S."/>
            <person name="Makela M.R."/>
            <person name="de Vries R.P."/>
        </authorList>
    </citation>
    <scope>NUCLEOTIDE SEQUENCE [LARGE SCALE GENOMIC DNA]</scope>
    <source>
        <strain evidence="12 13">CBS 464.89</strain>
    </source>
</reference>
<dbReference type="STRING" id="114155.A0A4Q9PZR7"/>
<comment type="subcellular location">
    <subcellularLocation>
        <location evidence="1 11">Mitochondrion inner membrane</location>
        <topology evidence="1 11">Single-pass membrane protein</topology>
    </subcellularLocation>
</comment>
<dbReference type="Proteomes" id="UP000292082">
    <property type="component" value="Unassembled WGS sequence"/>
</dbReference>
<sequence length="101" mass="11654">MRPTEIRRGDMPGPKVYGVWWGDKGVLKQKGIVTYSMSPFKQRATHHLIRNYILNGYRRLSGQFVYWSIPFAIGYGTYAWAKSYDAWQNSKAAHAHGHGEH</sequence>
<dbReference type="GO" id="GO:0005743">
    <property type="term" value="C:mitochondrial inner membrane"/>
    <property type="evidence" value="ECO:0007669"/>
    <property type="project" value="UniProtKB-SubCell"/>
</dbReference>
<evidence type="ECO:0000256" key="3">
    <source>
        <dbReference type="ARBA" id="ARBA00022448"/>
    </source>
</evidence>
<dbReference type="GO" id="GO:0006122">
    <property type="term" value="P:mitochondrial electron transport, ubiquinol to cytochrome c"/>
    <property type="evidence" value="ECO:0007669"/>
    <property type="project" value="UniProtKB-UniRule"/>
</dbReference>
<evidence type="ECO:0000256" key="11">
    <source>
        <dbReference type="RuleBase" id="RU368118"/>
    </source>
</evidence>
<accession>A0A4Q9PZR7</accession>
<keyword evidence="6 11" id="KW-0999">Mitochondrion inner membrane</keyword>
<evidence type="ECO:0000256" key="6">
    <source>
        <dbReference type="ARBA" id="ARBA00022792"/>
    </source>
</evidence>
<keyword evidence="5 11" id="KW-0812">Transmembrane</keyword>
<proteinExistence type="inferred from homology"/>
<evidence type="ECO:0000256" key="10">
    <source>
        <dbReference type="ARBA" id="ARBA00023136"/>
    </source>
</evidence>
<comment type="similarity">
    <text evidence="2 11">Belongs to the UQCRQ/QCR8 family.</text>
</comment>
<keyword evidence="9 11" id="KW-0496">Mitochondrion</keyword>
<evidence type="ECO:0000256" key="2">
    <source>
        <dbReference type="ARBA" id="ARBA00007668"/>
    </source>
</evidence>
<gene>
    <name evidence="12" type="ORF">BD310DRAFT_924330</name>
</gene>
<keyword evidence="10 11" id="KW-0472">Membrane</keyword>
<dbReference type="InterPro" id="IPR036642">
    <property type="entry name" value="Cyt_bc1_su8_sf"/>
</dbReference>
<comment type="subunit">
    <text evidence="11">Component of the ubiquinol-cytochrome c oxidoreductase (cytochrome b-c1 complex, complex III, CIII), a multisubunit enzyme composed of 3 respiratory subunits cytochrome b, cytochrome c1 and Rieske protein, 2 core protein subunits, and additional low-molecular weight protein subunits. The complex exists as an obligatory dimer and forms supercomplexes (SCs) in the inner mitochondrial membrane with cytochrome c oxidase (complex IV, CIV).</text>
</comment>